<dbReference type="EMBL" id="FTOA01000010">
    <property type="protein sequence ID" value="SIT17779.1"/>
    <property type="molecule type" value="Genomic_DNA"/>
</dbReference>
<evidence type="ECO:0000313" key="1">
    <source>
        <dbReference type="EMBL" id="SIT17779.1"/>
    </source>
</evidence>
<dbReference type="PANTHER" id="PTHR35399:SF2">
    <property type="entry name" value="DUF839 DOMAIN-CONTAINING PROTEIN"/>
    <property type="match status" value="1"/>
</dbReference>
<dbReference type="Pfam" id="PF05787">
    <property type="entry name" value="PhoX"/>
    <property type="match status" value="1"/>
</dbReference>
<dbReference type="AlphaFoldDB" id="A0A1N7Q4Z5"/>
<dbReference type="STRING" id="80876.SAMN05421779_11051"/>
<accession>A0A1N7Q4Z5</accession>
<evidence type="ECO:0008006" key="3">
    <source>
        <dbReference type="Google" id="ProtNLM"/>
    </source>
</evidence>
<keyword evidence="2" id="KW-1185">Reference proteome</keyword>
<protein>
    <recommendedName>
        <fullName evidence="3">dTDP-glucose 4,6-dehydratase</fullName>
    </recommendedName>
</protein>
<sequence>MTMEDRQLSSPSFEEVAASRLSRRAALKGMFVAAGSAALAGGVSRYALLPGEAFAAAAKAETSAPALSFQELAKSITEDQQVAAGYKAQVVVSWGDALHGGMDAFDPLLLTPAEQERRFGYNNDFIGFMPLPVGSQASDHGLLCVNHEYTNTELMFSGLKGESAKDLISEDQAKVEMAAHGHTIVEVKKGKDGWAVVADSRYNRRISFLSTVCEATGPAAGHARLKTKADPSGRKIVGTLNNCAGGKTPWGTILTAEENIHQYFAGNPEGTPEARNHKRMGIENKPEYGWGRFFERMDVSKEPNEPNRFGWLVEIDPYDPSSTPKKRTALGRFKHEAGTCVVNPDGRVTVYTGDDERFEYLYRFVTKGKFVPNDRKANMGLLDEGTLSVARFDANGTVSWLPLIHGKGKLTAENGFASQADVVIEARRASELLGATPMDRPEDVETNPVNGRVYVMLTNNTKRKPEQVDAANPRANNAYGHILELTAPGGEGKAANHTADTYQWDILLLAGDPSKPDVGARYHPDVTSNGWLAAPDNCTFDNHGRLWIATDQGGDQAKRGVPDGIYATQVDGAQRALTKFFYAVPRDAEMCGPEFTPDGKTLFVSVQHPGEGSTYDKPSTRFPRFKADMPPLPSVVAITKKDGGEIGG</sequence>
<dbReference type="InterPro" id="IPR006311">
    <property type="entry name" value="TAT_signal"/>
</dbReference>
<reference evidence="1 2" key="1">
    <citation type="submission" date="2017-01" db="EMBL/GenBank/DDBJ databases">
        <authorList>
            <person name="Mah S.A."/>
            <person name="Swanson W.J."/>
            <person name="Moy G.W."/>
            <person name="Vacquier V.D."/>
        </authorList>
    </citation>
    <scope>NUCLEOTIDE SEQUENCE [LARGE SCALE GENOMIC DNA]</scope>
    <source>
        <strain evidence="1 2">DSM 11589</strain>
    </source>
</reference>
<organism evidence="1 2">
    <name type="scientific">Insolitispirillum peregrinum</name>
    <dbReference type="NCBI Taxonomy" id="80876"/>
    <lineage>
        <taxon>Bacteria</taxon>
        <taxon>Pseudomonadati</taxon>
        <taxon>Pseudomonadota</taxon>
        <taxon>Alphaproteobacteria</taxon>
        <taxon>Rhodospirillales</taxon>
        <taxon>Novispirillaceae</taxon>
        <taxon>Insolitispirillum</taxon>
    </lineage>
</organism>
<dbReference type="PANTHER" id="PTHR35399">
    <property type="entry name" value="SLR8030 PROTEIN"/>
    <property type="match status" value="1"/>
</dbReference>
<dbReference type="PROSITE" id="PS51318">
    <property type="entry name" value="TAT"/>
    <property type="match status" value="1"/>
</dbReference>
<proteinExistence type="predicted"/>
<dbReference type="InterPro" id="IPR008557">
    <property type="entry name" value="PhoX"/>
</dbReference>
<name>A0A1N7Q4Z5_9PROT</name>
<dbReference type="SUPFAM" id="SSF63829">
    <property type="entry name" value="Calcium-dependent phosphotriesterase"/>
    <property type="match status" value="1"/>
</dbReference>
<dbReference type="Proteomes" id="UP000185678">
    <property type="component" value="Unassembled WGS sequence"/>
</dbReference>
<gene>
    <name evidence="1" type="ORF">SAMN05421779_11051</name>
</gene>
<evidence type="ECO:0000313" key="2">
    <source>
        <dbReference type="Proteomes" id="UP000185678"/>
    </source>
</evidence>